<evidence type="ECO:0000313" key="9">
    <source>
        <dbReference type="Proteomes" id="UP000887013"/>
    </source>
</evidence>
<evidence type="ECO:0000256" key="5">
    <source>
        <dbReference type="ARBA" id="ARBA00023136"/>
    </source>
</evidence>
<keyword evidence="5 6" id="KW-0472">Membrane</keyword>
<reference evidence="8" key="1">
    <citation type="submission" date="2020-08" db="EMBL/GenBank/DDBJ databases">
        <title>Multicomponent nature underlies the extraordinary mechanical properties of spider dragline silk.</title>
        <authorList>
            <person name="Kono N."/>
            <person name="Nakamura H."/>
            <person name="Mori M."/>
            <person name="Yoshida Y."/>
            <person name="Ohtoshi R."/>
            <person name="Malay A.D."/>
            <person name="Moran D.A.P."/>
            <person name="Tomita M."/>
            <person name="Numata K."/>
            <person name="Arakawa K."/>
        </authorList>
    </citation>
    <scope>NUCLEOTIDE SEQUENCE</scope>
</reference>
<comment type="subcellular location">
    <subcellularLocation>
        <location evidence="1">Membrane</location>
    </subcellularLocation>
</comment>
<dbReference type="Proteomes" id="UP000887013">
    <property type="component" value="Unassembled WGS sequence"/>
</dbReference>
<evidence type="ECO:0000259" key="7">
    <source>
        <dbReference type="PROSITE" id="PS50262"/>
    </source>
</evidence>
<dbReference type="Pfam" id="PF00001">
    <property type="entry name" value="7tm_1"/>
    <property type="match status" value="1"/>
</dbReference>
<dbReference type="SUPFAM" id="SSF81321">
    <property type="entry name" value="Family A G protein-coupled receptor-like"/>
    <property type="match status" value="1"/>
</dbReference>
<dbReference type="Gene3D" id="1.20.1070.10">
    <property type="entry name" value="Rhodopsin 7-helix transmembrane proteins"/>
    <property type="match status" value="1"/>
</dbReference>
<dbReference type="GO" id="GO:0016020">
    <property type="term" value="C:membrane"/>
    <property type="evidence" value="ECO:0007669"/>
    <property type="project" value="UniProtKB-SubCell"/>
</dbReference>
<proteinExistence type="inferred from homology"/>
<comment type="caution">
    <text evidence="8">The sequence shown here is derived from an EMBL/GenBank/DDBJ whole genome shotgun (WGS) entry which is preliminary data.</text>
</comment>
<accession>A0A8X6TX48</accession>
<organism evidence="8 9">
    <name type="scientific">Nephila pilipes</name>
    <name type="common">Giant wood spider</name>
    <name type="synonym">Nephila maculata</name>
    <dbReference type="NCBI Taxonomy" id="299642"/>
    <lineage>
        <taxon>Eukaryota</taxon>
        <taxon>Metazoa</taxon>
        <taxon>Ecdysozoa</taxon>
        <taxon>Arthropoda</taxon>
        <taxon>Chelicerata</taxon>
        <taxon>Arachnida</taxon>
        <taxon>Araneae</taxon>
        <taxon>Araneomorphae</taxon>
        <taxon>Entelegynae</taxon>
        <taxon>Araneoidea</taxon>
        <taxon>Nephilidae</taxon>
        <taxon>Nephila</taxon>
    </lineage>
</organism>
<evidence type="ECO:0000256" key="2">
    <source>
        <dbReference type="ARBA" id="ARBA00010663"/>
    </source>
</evidence>
<feature type="domain" description="G-protein coupled receptors family 1 profile" evidence="7">
    <location>
        <begin position="1"/>
        <end position="85"/>
    </location>
</feature>
<keyword evidence="9" id="KW-1185">Reference proteome</keyword>
<evidence type="ECO:0000256" key="3">
    <source>
        <dbReference type="ARBA" id="ARBA00022692"/>
    </source>
</evidence>
<evidence type="ECO:0000256" key="4">
    <source>
        <dbReference type="ARBA" id="ARBA00022989"/>
    </source>
</evidence>
<feature type="transmembrane region" description="Helical" evidence="6">
    <location>
        <begin position="50"/>
        <end position="70"/>
    </location>
</feature>
<feature type="transmembrane region" description="Helical" evidence="6">
    <location>
        <begin position="6"/>
        <end position="23"/>
    </location>
</feature>
<evidence type="ECO:0000313" key="8">
    <source>
        <dbReference type="EMBL" id="GFT55792.1"/>
    </source>
</evidence>
<dbReference type="EMBL" id="BMAW01017830">
    <property type="protein sequence ID" value="GFT55792.1"/>
    <property type="molecule type" value="Genomic_DNA"/>
</dbReference>
<name>A0A8X6TX48_NEPPI</name>
<dbReference type="PROSITE" id="PS50262">
    <property type="entry name" value="G_PROTEIN_RECEP_F1_2"/>
    <property type="match status" value="1"/>
</dbReference>
<protein>
    <recommendedName>
        <fullName evidence="7">G-protein coupled receptors family 1 profile domain-containing protein</fullName>
    </recommendedName>
</protein>
<evidence type="ECO:0000256" key="1">
    <source>
        <dbReference type="ARBA" id="ARBA00004370"/>
    </source>
</evidence>
<dbReference type="InterPro" id="IPR017452">
    <property type="entry name" value="GPCR_Rhodpsn_7TM"/>
</dbReference>
<gene>
    <name evidence="8" type="ORF">NPIL_248651</name>
</gene>
<evidence type="ECO:0000256" key="6">
    <source>
        <dbReference type="SAM" id="Phobius"/>
    </source>
</evidence>
<dbReference type="AlphaFoldDB" id="A0A8X6TX48"/>
<keyword evidence="3 6" id="KW-0812">Transmembrane</keyword>
<dbReference type="InterPro" id="IPR000276">
    <property type="entry name" value="GPCR_Rhodpsn"/>
</dbReference>
<keyword evidence="4 6" id="KW-1133">Transmembrane helix</keyword>
<dbReference type="OrthoDB" id="5975505at2759"/>
<comment type="similarity">
    <text evidence="2">Belongs to the G-protein coupled receptor 1 family.</text>
</comment>
<dbReference type="GO" id="GO:0004930">
    <property type="term" value="F:G protein-coupled receptor activity"/>
    <property type="evidence" value="ECO:0007669"/>
    <property type="project" value="InterPro"/>
</dbReference>
<sequence length="85" mass="10053">MILFFLPAIVMIVLYMILLCRIFRRKIPGEATISNVNAHQKAKKKMMKKICIFLVTFIVCWSPMQVAILYSKVWLSRTQDEEVRF</sequence>